<name>A0A3E2BM37_9BACT</name>
<protein>
    <submittedName>
        <fullName evidence="4">Two component transcriptional regulator, winged helix family</fullName>
    </submittedName>
</protein>
<dbReference type="Proteomes" id="UP000257323">
    <property type="component" value="Unassembled WGS sequence"/>
</dbReference>
<dbReference type="InterPro" id="IPR011006">
    <property type="entry name" value="CheY-like_superfamily"/>
</dbReference>
<reference evidence="4 5" key="1">
    <citation type="submission" date="2018-08" db="EMBL/GenBank/DDBJ databases">
        <title>Genome analysis of the thermophilic bacterium of the candidate phylum Aminicenantes from deep subsurface aquifer revealed its physiology and ecological role.</title>
        <authorList>
            <person name="Kadnikov V.V."/>
            <person name="Mardanov A.V."/>
            <person name="Beletsky A.V."/>
            <person name="Karnachuk O.V."/>
            <person name="Ravin N.V."/>
        </authorList>
    </citation>
    <scope>NUCLEOTIDE SEQUENCE [LARGE SCALE GENOMIC DNA]</scope>
    <source>
        <strain evidence="4">BY38</strain>
    </source>
</reference>
<dbReference type="EMBL" id="QUAH01000006">
    <property type="protein sequence ID" value="RFT15781.1"/>
    <property type="molecule type" value="Genomic_DNA"/>
</dbReference>
<gene>
    <name evidence="4" type="ORF">OP8BY_2179</name>
</gene>
<sequence length="165" mass="18673">MGAHIAIIDDDRVTSSMLEKLLSEKGYRVVKAHDGEKGLKLVREERPKLVICDMLLPKIHGADLCRKIKDDPELKETRVVLITAVYKGATSRIDVKSYGADNYFEKPINTKELLSWVEKNVPPEPKPAPPDQGLNKKRIDIESLNLDEVVSQLKNMVDKDLDKKK</sequence>
<evidence type="ECO:0000259" key="3">
    <source>
        <dbReference type="PROSITE" id="PS50110"/>
    </source>
</evidence>
<evidence type="ECO:0000256" key="1">
    <source>
        <dbReference type="ARBA" id="ARBA00022553"/>
    </source>
</evidence>
<feature type="modified residue" description="4-aspartylphosphate" evidence="2">
    <location>
        <position position="53"/>
    </location>
</feature>
<dbReference type="AlphaFoldDB" id="A0A3E2BM37"/>
<dbReference type="PANTHER" id="PTHR44591:SF23">
    <property type="entry name" value="CHEY SUBFAMILY"/>
    <property type="match status" value="1"/>
</dbReference>
<dbReference type="Gene3D" id="3.40.50.2300">
    <property type="match status" value="1"/>
</dbReference>
<evidence type="ECO:0000313" key="5">
    <source>
        <dbReference type="Proteomes" id="UP000257323"/>
    </source>
</evidence>
<dbReference type="SMART" id="SM00448">
    <property type="entry name" value="REC"/>
    <property type="match status" value="1"/>
</dbReference>
<dbReference type="Pfam" id="PF00072">
    <property type="entry name" value="Response_reg"/>
    <property type="match status" value="1"/>
</dbReference>
<dbReference type="InterPro" id="IPR050595">
    <property type="entry name" value="Bact_response_regulator"/>
</dbReference>
<comment type="caution">
    <text evidence="4">The sequence shown here is derived from an EMBL/GenBank/DDBJ whole genome shotgun (WGS) entry which is preliminary data.</text>
</comment>
<keyword evidence="1 2" id="KW-0597">Phosphoprotein</keyword>
<evidence type="ECO:0000313" key="4">
    <source>
        <dbReference type="EMBL" id="RFT15781.1"/>
    </source>
</evidence>
<proteinExistence type="predicted"/>
<dbReference type="GO" id="GO:0000160">
    <property type="term" value="P:phosphorelay signal transduction system"/>
    <property type="evidence" value="ECO:0007669"/>
    <property type="project" value="InterPro"/>
</dbReference>
<dbReference type="InterPro" id="IPR001789">
    <property type="entry name" value="Sig_transdc_resp-reg_receiver"/>
</dbReference>
<accession>A0A3E2BM37</accession>
<evidence type="ECO:0000256" key="2">
    <source>
        <dbReference type="PROSITE-ProRule" id="PRU00169"/>
    </source>
</evidence>
<dbReference type="SUPFAM" id="SSF52172">
    <property type="entry name" value="CheY-like"/>
    <property type="match status" value="1"/>
</dbReference>
<dbReference type="PANTHER" id="PTHR44591">
    <property type="entry name" value="STRESS RESPONSE REGULATOR PROTEIN 1"/>
    <property type="match status" value="1"/>
</dbReference>
<dbReference type="PROSITE" id="PS50110">
    <property type="entry name" value="RESPONSE_REGULATORY"/>
    <property type="match status" value="1"/>
</dbReference>
<feature type="domain" description="Response regulatory" evidence="3">
    <location>
        <begin position="4"/>
        <end position="121"/>
    </location>
</feature>
<organism evidence="4 5">
    <name type="scientific">Candidatus Saccharicenans subterraneus</name>
    <dbReference type="NCBI Taxonomy" id="2508984"/>
    <lineage>
        <taxon>Bacteria</taxon>
        <taxon>Candidatus Aminicenantota</taxon>
        <taxon>Candidatus Aminicenantia</taxon>
        <taxon>Candidatus Aminicenantales</taxon>
        <taxon>Candidatus Saccharicenantaceae</taxon>
        <taxon>Candidatus Saccharicenans</taxon>
    </lineage>
</organism>